<evidence type="ECO:0000313" key="4">
    <source>
        <dbReference type="Proteomes" id="UP000193944"/>
    </source>
</evidence>
<name>A0A1Y1X407_9FUNG</name>
<keyword evidence="1" id="KW-0812">Transmembrane</keyword>
<evidence type="ECO:0000313" key="3">
    <source>
        <dbReference type="EMBL" id="ORX80368.1"/>
    </source>
</evidence>
<accession>A0A1Y1X407</accession>
<keyword evidence="3" id="KW-0575">Peroxidase</keyword>
<gene>
    <name evidence="3" type="ORF">BCR32DRAFT_245681</name>
</gene>
<reference evidence="3 4" key="1">
    <citation type="submission" date="2016-08" db="EMBL/GenBank/DDBJ databases">
        <title>A Parts List for Fungal Cellulosomes Revealed by Comparative Genomics.</title>
        <authorList>
            <consortium name="DOE Joint Genome Institute"/>
            <person name="Haitjema C.H."/>
            <person name="Gilmore S.P."/>
            <person name="Henske J.K."/>
            <person name="Solomon K.V."/>
            <person name="De Groot R."/>
            <person name="Kuo A."/>
            <person name="Mondo S.J."/>
            <person name="Salamov A.A."/>
            <person name="Labutti K."/>
            <person name="Zhao Z."/>
            <person name="Chiniquy J."/>
            <person name="Barry K."/>
            <person name="Brewer H.M."/>
            <person name="Purvine S.O."/>
            <person name="Wright A.T."/>
            <person name="Boxma B."/>
            <person name="Van Alen T."/>
            <person name="Hackstein J.H."/>
            <person name="Baker S.E."/>
            <person name="Grigoriev I.V."/>
            <person name="O'Malley M.A."/>
        </authorList>
    </citation>
    <scope>NUCLEOTIDE SEQUENCE [LARGE SCALE GENOMIC DNA]</scope>
    <source>
        <strain evidence="3 4">S4</strain>
    </source>
</reference>
<feature type="transmembrane region" description="Helical" evidence="1">
    <location>
        <begin position="221"/>
        <end position="237"/>
    </location>
</feature>
<dbReference type="AlphaFoldDB" id="A0A1Y1X407"/>
<dbReference type="PANTHER" id="PTHR14969">
    <property type="entry name" value="SPHINGOSINE-1-PHOSPHATE PHOSPHOHYDROLASE"/>
    <property type="match status" value="1"/>
</dbReference>
<feature type="transmembrane region" description="Helical" evidence="1">
    <location>
        <begin position="286"/>
        <end position="306"/>
    </location>
</feature>
<feature type="transmembrane region" description="Helical" evidence="1">
    <location>
        <begin position="257"/>
        <end position="274"/>
    </location>
</feature>
<dbReference type="GO" id="GO:0004601">
    <property type="term" value="F:peroxidase activity"/>
    <property type="evidence" value="ECO:0007669"/>
    <property type="project" value="UniProtKB-KW"/>
</dbReference>
<reference evidence="3 4" key="2">
    <citation type="submission" date="2016-08" db="EMBL/GenBank/DDBJ databases">
        <title>Pervasive Adenine N6-methylation of Active Genes in Fungi.</title>
        <authorList>
            <consortium name="DOE Joint Genome Institute"/>
            <person name="Mondo S.J."/>
            <person name="Dannebaum R.O."/>
            <person name="Kuo R.C."/>
            <person name="Labutti K."/>
            <person name="Haridas S."/>
            <person name="Kuo A."/>
            <person name="Salamov A."/>
            <person name="Ahrendt S.R."/>
            <person name="Lipzen A."/>
            <person name="Sullivan W."/>
            <person name="Andreopoulos W.B."/>
            <person name="Clum A."/>
            <person name="Lindquist E."/>
            <person name="Daum C."/>
            <person name="Ramamoorthy G.K."/>
            <person name="Gryganskyi A."/>
            <person name="Culley D."/>
            <person name="Magnuson J.K."/>
            <person name="James T.Y."/>
            <person name="O'Malley M.A."/>
            <person name="Stajich J.E."/>
            <person name="Spatafora J.W."/>
            <person name="Visel A."/>
            <person name="Grigoriev I.V."/>
        </authorList>
    </citation>
    <scope>NUCLEOTIDE SEQUENCE [LARGE SCALE GENOMIC DNA]</scope>
    <source>
        <strain evidence="3 4">S4</strain>
    </source>
</reference>
<dbReference type="Pfam" id="PF01569">
    <property type="entry name" value="PAP2"/>
    <property type="match status" value="1"/>
</dbReference>
<sequence length="349" mass="39827">MSIDIEYLLLLQRFRENIHDGLTPFMEWISLFAVTYLIMIPVFVYWAIDKEKGLYTLVSYYLCCGVNAMVKLTACVNRPWIKDQRVIPAGDAITTATGYSFPSGHTTTAGPIYGALAVASWSWKKIISIFLILLILITGFSRNYLGVHTPQDVLMGLFEAFLAVYLAKKLFTYLKKHPEKENIFLIISFVIGWLGIAYITFKPYPMDYKNGKLLVDPQKMMNDGYGDTCLLIVYPIARYIEKKWIKFKSTGIKNFRVLISLIGLIPLFMMIRWMKAPLDKLMGSHWGHFCYSFIVVLYCVALYPLIIKLTTSKNNTSSDTKMTNCEENITVTSIQDSVALTIKSPQEIV</sequence>
<dbReference type="InterPro" id="IPR000326">
    <property type="entry name" value="PAP2/HPO"/>
</dbReference>
<evidence type="ECO:0000256" key="1">
    <source>
        <dbReference type="SAM" id="Phobius"/>
    </source>
</evidence>
<dbReference type="InterPro" id="IPR036938">
    <property type="entry name" value="PAP2/HPO_sf"/>
</dbReference>
<dbReference type="EMBL" id="MCFG01000147">
    <property type="protein sequence ID" value="ORX80368.1"/>
    <property type="molecule type" value="Genomic_DNA"/>
</dbReference>
<keyword evidence="1" id="KW-0472">Membrane</keyword>
<proteinExistence type="predicted"/>
<comment type="caution">
    <text evidence="3">The sequence shown here is derived from an EMBL/GenBank/DDBJ whole genome shotgun (WGS) entry which is preliminary data.</text>
</comment>
<evidence type="ECO:0000259" key="2">
    <source>
        <dbReference type="SMART" id="SM00014"/>
    </source>
</evidence>
<dbReference type="Proteomes" id="UP000193944">
    <property type="component" value="Unassembled WGS sequence"/>
</dbReference>
<feature type="transmembrane region" description="Helical" evidence="1">
    <location>
        <begin position="126"/>
        <end position="147"/>
    </location>
</feature>
<protein>
    <submittedName>
        <fullName evidence="3">Acid phosphatase/Vanadium-dependent haloperoxidase</fullName>
    </submittedName>
</protein>
<feature type="transmembrane region" description="Helical" evidence="1">
    <location>
        <begin position="183"/>
        <end position="201"/>
    </location>
</feature>
<dbReference type="Gene3D" id="1.20.144.10">
    <property type="entry name" value="Phosphatidic acid phosphatase type 2/haloperoxidase"/>
    <property type="match status" value="1"/>
</dbReference>
<dbReference type="CDD" id="cd01610">
    <property type="entry name" value="PAP2_like"/>
    <property type="match status" value="1"/>
</dbReference>
<keyword evidence="3" id="KW-0560">Oxidoreductase</keyword>
<dbReference type="SMART" id="SM00014">
    <property type="entry name" value="acidPPc"/>
    <property type="match status" value="1"/>
</dbReference>
<feature type="domain" description="Phosphatidic acid phosphatase type 2/haloperoxidase" evidence="2">
    <location>
        <begin position="52"/>
        <end position="168"/>
    </location>
</feature>
<feature type="transmembrane region" description="Helical" evidence="1">
    <location>
        <begin position="28"/>
        <end position="48"/>
    </location>
</feature>
<dbReference type="SUPFAM" id="SSF48317">
    <property type="entry name" value="Acid phosphatase/Vanadium-dependent haloperoxidase"/>
    <property type="match status" value="1"/>
</dbReference>
<organism evidence="3 4">
    <name type="scientific">Anaeromyces robustus</name>
    <dbReference type="NCBI Taxonomy" id="1754192"/>
    <lineage>
        <taxon>Eukaryota</taxon>
        <taxon>Fungi</taxon>
        <taxon>Fungi incertae sedis</taxon>
        <taxon>Chytridiomycota</taxon>
        <taxon>Chytridiomycota incertae sedis</taxon>
        <taxon>Neocallimastigomycetes</taxon>
        <taxon>Neocallimastigales</taxon>
        <taxon>Neocallimastigaceae</taxon>
        <taxon>Anaeromyces</taxon>
    </lineage>
</organism>
<keyword evidence="1" id="KW-1133">Transmembrane helix</keyword>
<dbReference type="PANTHER" id="PTHR14969:SF13">
    <property type="entry name" value="AT30094P"/>
    <property type="match status" value="1"/>
</dbReference>
<keyword evidence="4" id="KW-1185">Reference proteome</keyword>